<name>A0A0W0G9T3_MONRR</name>
<protein>
    <submittedName>
        <fullName evidence="2">Uncharacterized protein</fullName>
    </submittedName>
</protein>
<organism evidence="2 3">
    <name type="scientific">Moniliophthora roreri</name>
    <name type="common">Frosty pod rot fungus</name>
    <name type="synonym">Monilia roreri</name>
    <dbReference type="NCBI Taxonomy" id="221103"/>
    <lineage>
        <taxon>Eukaryota</taxon>
        <taxon>Fungi</taxon>
        <taxon>Dikarya</taxon>
        <taxon>Basidiomycota</taxon>
        <taxon>Agaricomycotina</taxon>
        <taxon>Agaricomycetes</taxon>
        <taxon>Agaricomycetidae</taxon>
        <taxon>Agaricales</taxon>
        <taxon>Marasmiineae</taxon>
        <taxon>Marasmiaceae</taxon>
        <taxon>Moniliophthora</taxon>
    </lineage>
</organism>
<dbReference type="EMBL" id="LATX01000720">
    <property type="protein sequence ID" value="KTB45322.1"/>
    <property type="molecule type" value="Genomic_DNA"/>
</dbReference>
<evidence type="ECO:0000313" key="3">
    <source>
        <dbReference type="Proteomes" id="UP000054988"/>
    </source>
</evidence>
<evidence type="ECO:0000256" key="1">
    <source>
        <dbReference type="SAM" id="MobiDB-lite"/>
    </source>
</evidence>
<dbReference type="AlphaFoldDB" id="A0A0W0G9T3"/>
<sequence length="84" mass="9310">MSCVAGVRSRKDGHSRVEGEELTLSERQNVLLSCKTLTERAAQAQISPTKPYLTFLVVHLVYAKLSPTFSEILSSLLGIHLRKV</sequence>
<proteinExistence type="predicted"/>
<accession>A0A0W0G9T3</accession>
<comment type="caution">
    <text evidence="2">The sequence shown here is derived from an EMBL/GenBank/DDBJ whole genome shotgun (WGS) entry which is preliminary data.</text>
</comment>
<gene>
    <name evidence="2" type="ORF">WG66_2103</name>
</gene>
<feature type="region of interest" description="Disordered" evidence="1">
    <location>
        <begin position="1"/>
        <end position="20"/>
    </location>
</feature>
<dbReference type="Proteomes" id="UP000054988">
    <property type="component" value="Unassembled WGS sequence"/>
</dbReference>
<evidence type="ECO:0000313" key="2">
    <source>
        <dbReference type="EMBL" id="KTB45322.1"/>
    </source>
</evidence>
<feature type="compositionally biased region" description="Basic and acidic residues" evidence="1">
    <location>
        <begin position="9"/>
        <end position="19"/>
    </location>
</feature>
<reference evidence="2 3" key="1">
    <citation type="submission" date="2015-12" db="EMBL/GenBank/DDBJ databases">
        <title>Draft genome sequence of Moniliophthora roreri, the causal agent of frosty pod rot of cacao.</title>
        <authorList>
            <person name="Aime M.C."/>
            <person name="Diaz-Valderrama J.R."/>
            <person name="Kijpornyongpan T."/>
            <person name="Phillips-Mora W."/>
        </authorList>
    </citation>
    <scope>NUCLEOTIDE SEQUENCE [LARGE SCALE GENOMIC DNA]</scope>
    <source>
        <strain evidence="2 3">MCA 2952</strain>
    </source>
</reference>